<sequence>MIVIAHSTSAAFASGRRVMVRLVPTPLDIYLDGPRQVPELAGSILPPIFFKAKLGLPSGRLYVNYNYRDDGCTRAVRARFFLSHDENSALMQGLANILVLLPGKIRGRLCLN</sequence>
<protein>
    <submittedName>
        <fullName evidence="1">Uncharacterized protein</fullName>
    </submittedName>
</protein>
<organism evidence="1 2">
    <name type="scientific">Sphingorhabdus lacus</name>
    <dbReference type="NCBI Taxonomy" id="392610"/>
    <lineage>
        <taxon>Bacteria</taxon>
        <taxon>Pseudomonadati</taxon>
        <taxon>Pseudomonadota</taxon>
        <taxon>Alphaproteobacteria</taxon>
        <taxon>Sphingomonadales</taxon>
        <taxon>Sphingomonadaceae</taxon>
        <taxon>Sphingorhabdus</taxon>
    </lineage>
</organism>
<dbReference type="EMBL" id="CP035733">
    <property type="protein sequence ID" value="QGY79240.1"/>
    <property type="molecule type" value="Genomic_DNA"/>
</dbReference>
<evidence type="ECO:0000313" key="2">
    <source>
        <dbReference type="Proteomes" id="UP000428803"/>
    </source>
</evidence>
<dbReference type="KEGG" id="slaa:EUU25_00565"/>
<evidence type="ECO:0000313" key="1">
    <source>
        <dbReference type="EMBL" id="QGY79240.1"/>
    </source>
</evidence>
<reference evidence="2" key="1">
    <citation type="submission" date="2019-01" db="EMBL/GenBank/DDBJ databases">
        <title>Sphingorhabdus lacus sp.nov., isolated from an oligotrophic freshwater lake.</title>
        <authorList>
            <person name="Park M."/>
        </authorList>
    </citation>
    <scope>NUCLEOTIDE SEQUENCE [LARGE SCALE GENOMIC DNA]</scope>
    <source>
        <strain evidence="2">IMCC1753</strain>
    </source>
</reference>
<accession>A0A6I6L183</accession>
<name>A0A6I6L183_9SPHN</name>
<dbReference type="RefSeq" id="WP_158897539.1">
    <property type="nucleotide sequence ID" value="NZ_CP035733.1"/>
</dbReference>
<dbReference type="AlphaFoldDB" id="A0A6I6L183"/>
<gene>
    <name evidence="1" type="ORF">EUU25_00565</name>
</gene>
<dbReference type="Proteomes" id="UP000428803">
    <property type="component" value="Chromosome"/>
</dbReference>
<proteinExistence type="predicted"/>
<keyword evidence="2" id="KW-1185">Reference proteome</keyword>